<protein>
    <submittedName>
        <fullName evidence="3">Uncharacterized protein</fullName>
    </submittedName>
</protein>
<dbReference type="AlphaFoldDB" id="A0AAW2YHI1"/>
<comment type="caution">
    <text evidence="3">The sequence shown here is derived from an EMBL/GenBank/DDBJ whole genome shotgun (WGS) entry which is preliminary data.</text>
</comment>
<sequence length="509" mass="55775">MVNDPINIRIVSILSYLQPTVSMGKGILWDANLLVNKVQSSANRFSYSETKSTGGEYILKVEADSAFNYFILKSSYDALSASPLSPSVLKSIDAWNFYSPVTIKASVPADNELYIYTDTSCNLNTQLTTTVNDQNNKQYVQGLQTGMNVQQVITPYSFVRDLNITFSRGSSSLIPQTTNFCQIYLLTKQVSALNLATYRTTFNSYTQQLKIPSSDPYVRTYFNVPPGLWSGPYFRVKIAGRSWVVSIESSTSGVSGTYTLDSSAQSENVGRVVTDQATGTDYQYYSRKMNQNNAGRNTTYRFVAYSTAITSSNLAVYVYNTTNRGGVNDGAAPISTIVAIVVVLFFVFFCCAVVVPVLICILICTGTVAAPACLIGCCGLAIAGSSGGGNKHSVMVINSEQQTYVPVPSPTSPPQTQYVEMQNMPVTPPQPYMPPYAPMPPQPNAPYAPLPHPNPYVPMDQPHVPPYAPHAQQAPPHIQTQMYPQNFAPDQNNAVSPVQYVPPQQQYHQ</sequence>
<evidence type="ECO:0000256" key="2">
    <source>
        <dbReference type="SAM" id="Phobius"/>
    </source>
</evidence>
<accession>A0AAW2YHI1</accession>
<feature type="compositionally biased region" description="Low complexity" evidence="1">
    <location>
        <begin position="497"/>
        <end position="509"/>
    </location>
</feature>
<keyword evidence="2" id="KW-0812">Transmembrane</keyword>
<keyword evidence="2" id="KW-0472">Membrane</keyword>
<organism evidence="3 4">
    <name type="scientific">Acrasis kona</name>
    <dbReference type="NCBI Taxonomy" id="1008807"/>
    <lineage>
        <taxon>Eukaryota</taxon>
        <taxon>Discoba</taxon>
        <taxon>Heterolobosea</taxon>
        <taxon>Tetramitia</taxon>
        <taxon>Eutetramitia</taxon>
        <taxon>Acrasidae</taxon>
        <taxon>Acrasis</taxon>
    </lineage>
</organism>
<dbReference type="EMBL" id="JAOPGA020000047">
    <property type="protein sequence ID" value="KAL0476466.1"/>
    <property type="molecule type" value="Genomic_DNA"/>
</dbReference>
<keyword evidence="4" id="KW-1185">Reference proteome</keyword>
<feature type="transmembrane region" description="Helical" evidence="2">
    <location>
        <begin position="331"/>
        <end position="349"/>
    </location>
</feature>
<feature type="compositionally biased region" description="Polar residues" evidence="1">
    <location>
        <begin position="483"/>
        <end position="496"/>
    </location>
</feature>
<evidence type="ECO:0000313" key="3">
    <source>
        <dbReference type="EMBL" id="KAL0476466.1"/>
    </source>
</evidence>
<feature type="transmembrane region" description="Helical" evidence="2">
    <location>
        <begin position="355"/>
        <end position="383"/>
    </location>
</feature>
<evidence type="ECO:0000313" key="4">
    <source>
        <dbReference type="Proteomes" id="UP001431209"/>
    </source>
</evidence>
<name>A0AAW2YHI1_9EUKA</name>
<reference evidence="3 4" key="1">
    <citation type="submission" date="2024-03" db="EMBL/GenBank/DDBJ databases">
        <title>The Acrasis kona genome and developmental transcriptomes reveal deep origins of eukaryotic multicellular pathways.</title>
        <authorList>
            <person name="Sheikh S."/>
            <person name="Fu C.-J."/>
            <person name="Brown M.W."/>
            <person name="Baldauf S.L."/>
        </authorList>
    </citation>
    <scope>NUCLEOTIDE SEQUENCE [LARGE SCALE GENOMIC DNA]</scope>
    <source>
        <strain evidence="3 4">ATCC MYA-3509</strain>
    </source>
</reference>
<feature type="region of interest" description="Disordered" evidence="1">
    <location>
        <begin position="483"/>
        <end position="509"/>
    </location>
</feature>
<evidence type="ECO:0000256" key="1">
    <source>
        <dbReference type="SAM" id="MobiDB-lite"/>
    </source>
</evidence>
<dbReference type="Proteomes" id="UP001431209">
    <property type="component" value="Unassembled WGS sequence"/>
</dbReference>
<proteinExistence type="predicted"/>
<gene>
    <name evidence="3" type="ORF">AKO1_006115</name>
</gene>
<feature type="transmembrane region" description="Helical" evidence="2">
    <location>
        <begin position="302"/>
        <end position="319"/>
    </location>
</feature>
<keyword evidence="2" id="KW-1133">Transmembrane helix</keyword>